<gene>
    <name evidence="5" type="ORF">DFP96_101534</name>
</gene>
<feature type="modified residue" description="N6-carboxylysine" evidence="2">
    <location>
        <position position="155"/>
    </location>
</feature>
<dbReference type="GO" id="GO:0046872">
    <property type="term" value="F:metal ion binding"/>
    <property type="evidence" value="ECO:0007669"/>
    <property type="project" value="UniProtKB-KW"/>
</dbReference>
<dbReference type="Gene3D" id="3.20.20.140">
    <property type="entry name" value="Metal-dependent hydrolases"/>
    <property type="match status" value="1"/>
</dbReference>
<dbReference type="InterPro" id="IPR011059">
    <property type="entry name" value="Metal-dep_hydrolase_composite"/>
</dbReference>
<dbReference type="EMBL" id="SNZK01000001">
    <property type="protein sequence ID" value="TDR55596.1"/>
    <property type="molecule type" value="Genomic_DNA"/>
</dbReference>
<dbReference type="InterPro" id="IPR013108">
    <property type="entry name" value="Amidohydro_3"/>
</dbReference>
<evidence type="ECO:0000256" key="2">
    <source>
        <dbReference type="PIRSR" id="PIRSR039004-2"/>
    </source>
</evidence>
<keyword evidence="1" id="KW-0862">Zinc</keyword>
<dbReference type="Gene3D" id="2.30.40.10">
    <property type="entry name" value="Urease, subunit C, domain 1"/>
    <property type="match status" value="1"/>
</dbReference>
<dbReference type="GO" id="GO:0016810">
    <property type="term" value="F:hydrolase activity, acting on carbon-nitrogen (but not peptide) bonds"/>
    <property type="evidence" value="ECO:0007669"/>
    <property type="project" value="InterPro"/>
</dbReference>
<evidence type="ECO:0000313" key="6">
    <source>
        <dbReference type="Proteomes" id="UP000295558"/>
    </source>
</evidence>
<feature type="binding site" evidence="1">
    <location>
        <position position="61"/>
    </location>
    <ligand>
        <name>Zn(2+)</name>
        <dbReference type="ChEBI" id="CHEBI:29105"/>
        <label>1</label>
    </ligand>
</feature>
<keyword evidence="6" id="KW-1185">Reference proteome</keyword>
<sequence length="370" mass="40068">MELLIRNGRVLDPDDLTREAGEIGIRDGRFVAVDEVDCSVATVIDAGGGYVAPGFIDMHVHVYEDGAVIGIDADRVGVQQGVTTIVDAGSTGSDGLARFRETIIETHDTEVLAFLNIARKGLCDGLSELADPADLMSVEEAQVAFEAEPNLVGLKARMSGSVVRDQDIKPLQHARRVADALDVPIMIHIGNPPPYLPDIFPLLRKGDIVTHAFHGKQHGILDADGEMIAEAKEALARGVLFDIGHGSASFSYETLRQFKGKYDTAFTTSTDIYERNIETPVGSLMTTMTKLLQLDYPLEEVVATVTSRARKALGLYEQGTFEVGTIADVTVFNVVDKKMSLVDSNGEVRETAKVIVPKMTIKSGRVVWNG</sequence>
<feature type="binding site" evidence="1">
    <location>
        <position position="59"/>
    </location>
    <ligand>
        <name>Zn(2+)</name>
        <dbReference type="ChEBI" id="CHEBI:29105"/>
        <label>1</label>
    </ligand>
</feature>
<feature type="binding site" evidence="1">
    <location>
        <position position="271"/>
    </location>
    <ligand>
        <name>Zn(2+)</name>
        <dbReference type="ChEBI" id="CHEBI:29105"/>
        <label>1</label>
    </ligand>
</feature>
<dbReference type="NCBIfam" id="NF006689">
    <property type="entry name" value="PRK09237.1"/>
    <property type="match status" value="1"/>
</dbReference>
<dbReference type="PIRSF" id="PIRSF039004">
    <property type="entry name" value="ADE_EF_0837"/>
    <property type="match status" value="1"/>
</dbReference>
<evidence type="ECO:0000313" key="5">
    <source>
        <dbReference type="EMBL" id="TDR55596.1"/>
    </source>
</evidence>
<accession>A0A4V3DQC4</accession>
<dbReference type="InterPro" id="IPR020043">
    <property type="entry name" value="Deacetylase_Atu3266-like"/>
</dbReference>
<comment type="caution">
    <text evidence="5">The sequence shown here is derived from an EMBL/GenBank/DDBJ whole genome shotgun (WGS) entry which is preliminary data.</text>
</comment>
<dbReference type="OrthoDB" id="9796020at2"/>
<reference evidence="5 6" key="1">
    <citation type="submission" date="2019-03" db="EMBL/GenBank/DDBJ databases">
        <title>Genomic Encyclopedia of Type Strains, Phase III (KMG-III): the genomes of soil and plant-associated and newly described type strains.</title>
        <authorList>
            <person name="Whitman W."/>
        </authorList>
    </citation>
    <scope>NUCLEOTIDE SEQUENCE [LARGE SCALE GENOMIC DNA]</scope>
    <source>
        <strain evidence="5 6">CECT 7972</strain>
    </source>
</reference>
<protein>
    <submittedName>
        <fullName evidence="5">Dihydroorotase</fullName>
    </submittedName>
</protein>
<dbReference type="STRING" id="1265846.PROCOU_15964"/>
<feature type="site" description="Transition state stabilizer" evidence="3">
    <location>
        <position position="157"/>
    </location>
</feature>
<name>A0A4V3DQC4_9LIST</name>
<dbReference type="Proteomes" id="UP000295558">
    <property type="component" value="Unassembled WGS sequence"/>
</dbReference>
<dbReference type="SUPFAM" id="SSF51556">
    <property type="entry name" value="Metallo-dependent hydrolases"/>
    <property type="match status" value="1"/>
</dbReference>
<feature type="binding site" description="via carbamate group" evidence="1">
    <location>
        <position position="155"/>
    </location>
    <ligand>
        <name>Zn(2+)</name>
        <dbReference type="ChEBI" id="CHEBI:29105"/>
        <label>1</label>
    </ligand>
</feature>
<dbReference type="PANTHER" id="PTHR42717:SF1">
    <property type="entry name" value="IMIDAZOLONEPROPIONASE AND RELATED AMIDOHYDROLASES"/>
    <property type="match status" value="1"/>
</dbReference>
<dbReference type="AlphaFoldDB" id="A0A4V3DQC4"/>
<proteinExistence type="predicted"/>
<evidence type="ECO:0000256" key="1">
    <source>
        <dbReference type="PIRSR" id="PIRSR039004-1"/>
    </source>
</evidence>
<dbReference type="GO" id="GO:0019213">
    <property type="term" value="F:deacetylase activity"/>
    <property type="evidence" value="ECO:0007669"/>
    <property type="project" value="InterPro"/>
</dbReference>
<dbReference type="RefSeq" id="WP_036073598.1">
    <property type="nucleotide sequence ID" value="NZ_SNZK01000001.1"/>
</dbReference>
<dbReference type="PANTHER" id="PTHR42717">
    <property type="entry name" value="DIHYDROOROTASE-RELATED"/>
    <property type="match status" value="1"/>
</dbReference>
<keyword evidence="1" id="KW-0479">Metal-binding</keyword>
<feature type="domain" description="Amidohydrolase 3" evidence="4">
    <location>
        <begin position="43"/>
        <end position="86"/>
    </location>
</feature>
<dbReference type="SUPFAM" id="SSF51338">
    <property type="entry name" value="Composite domain of metallo-dependent hydrolases"/>
    <property type="match status" value="1"/>
</dbReference>
<evidence type="ECO:0000259" key="4">
    <source>
        <dbReference type="Pfam" id="PF07969"/>
    </source>
</evidence>
<feature type="binding site" description="via carbamate group" evidence="1">
    <location>
        <position position="155"/>
    </location>
    <ligand>
        <name>Zn(2+)</name>
        <dbReference type="ChEBI" id="CHEBI:29105"/>
        <label>2</label>
    </ligand>
</feature>
<dbReference type="Pfam" id="PF22647">
    <property type="entry name" value="EF_0837-like_N"/>
    <property type="match status" value="1"/>
</dbReference>
<dbReference type="Pfam" id="PF07969">
    <property type="entry name" value="Amidohydro_3"/>
    <property type="match status" value="1"/>
</dbReference>
<dbReference type="InterPro" id="IPR032466">
    <property type="entry name" value="Metal_Hydrolase"/>
</dbReference>
<evidence type="ECO:0000256" key="3">
    <source>
        <dbReference type="PIRSR" id="PIRSR039004-3"/>
    </source>
</evidence>
<feature type="binding site" evidence="1">
    <location>
        <position position="188"/>
    </location>
    <ligand>
        <name>Zn(2+)</name>
        <dbReference type="ChEBI" id="CHEBI:29105"/>
        <label>2</label>
    </ligand>
</feature>
<organism evidence="5 6">
    <name type="scientific">Listeria rocourtiae</name>
    <dbReference type="NCBI Taxonomy" id="647910"/>
    <lineage>
        <taxon>Bacteria</taxon>
        <taxon>Bacillati</taxon>
        <taxon>Bacillota</taxon>
        <taxon>Bacilli</taxon>
        <taxon>Bacillales</taxon>
        <taxon>Listeriaceae</taxon>
        <taxon>Listeria</taxon>
    </lineage>
</organism>
<feature type="binding site" evidence="1">
    <location>
        <position position="211"/>
    </location>
    <ligand>
        <name>Zn(2+)</name>
        <dbReference type="ChEBI" id="CHEBI:29105"/>
        <label>2</label>
    </ligand>
</feature>